<dbReference type="EMBL" id="FNNU01000005">
    <property type="protein sequence ID" value="SDX66517.1"/>
    <property type="molecule type" value="Genomic_DNA"/>
</dbReference>
<dbReference type="NCBIfam" id="TIGR01634">
    <property type="entry name" value="tail_P2_I"/>
    <property type="match status" value="1"/>
</dbReference>
<dbReference type="Proteomes" id="UP000243778">
    <property type="component" value="Unassembled WGS sequence"/>
</dbReference>
<dbReference type="Pfam" id="PF09684">
    <property type="entry name" value="Tail_P2_I"/>
    <property type="match status" value="1"/>
</dbReference>
<keyword evidence="2" id="KW-1185">Reference proteome</keyword>
<protein>
    <submittedName>
        <fullName evidence="1">Phage tail protein, P2 protein I family</fullName>
    </submittedName>
</protein>
<organism evidence="1 2">
    <name type="scientific">Pseudomonas kuykendallii</name>
    <dbReference type="NCBI Taxonomy" id="1007099"/>
    <lineage>
        <taxon>Bacteria</taxon>
        <taxon>Pseudomonadati</taxon>
        <taxon>Pseudomonadota</taxon>
        <taxon>Gammaproteobacteria</taxon>
        <taxon>Pseudomonadales</taxon>
        <taxon>Pseudomonadaceae</taxon>
        <taxon>Pseudomonas</taxon>
    </lineage>
</organism>
<accession>A0A1H3DJI8</accession>
<dbReference type="InterPro" id="IPR006521">
    <property type="entry name" value="Tail_protein_I"/>
</dbReference>
<dbReference type="RefSeq" id="WP_090230880.1">
    <property type="nucleotide sequence ID" value="NZ_FNNU01000005.1"/>
</dbReference>
<evidence type="ECO:0000313" key="1">
    <source>
        <dbReference type="EMBL" id="SDX66517.1"/>
    </source>
</evidence>
<dbReference type="STRING" id="1007099.SAMN05216287_3451"/>
<reference evidence="2" key="1">
    <citation type="submission" date="2016-10" db="EMBL/GenBank/DDBJ databases">
        <authorList>
            <person name="Varghese N."/>
            <person name="Submissions S."/>
        </authorList>
    </citation>
    <scope>NUCLEOTIDE SEQUENCE [LARGE SCALE GENOMIC DNA]</scope>
    <source>
        <strain evidence="2">NRRL B-59562</strain>
    </source>
</reference>
<sequence length="188" mass="20884">MSEQLLPPNASPLMRDIAAGFSSITDLPVLGRYVRNPGKCPSGLLPFLAWEMSVDEWNPAWGDDVKRRVITESASVHRHKGTLGAVRRALEAIFVDIPFEIIEGAGAGFYDGSKRYNGLHFYGRETNWAKYSVLISRPITLVQAASVRRILAWIAPARCHLLALNFEQALNAYDGVIRYDNSYPHGVA</sequence>
<gene>
    <name evidence="1" type="ORF">SAMN05216287_3451</name>
</gene>
<name>A0A1H3DJI8_9PSED</name>
<dbReference type="AlphaFoldDB" id="A0A1H3DJI8"/>
<dbReference type="OrthoDB" id="90759at2"/>
<evidence type="ECO:0000313" key="2">
    <source>
        <dbReference type="Proteomes" id="UP000243778"/>
    </source>
</evidence>
<proteinExistence type="predicted"/>